<keyword evidence="1" id="KW-0472">Membrane</keyword>
<dbReference type="EMBL" id="JABFOF010000001">
    <property type="protein sequence ID" value="KAG2409635.1"/>
    <property type="molecule type" value="Genomic_DNA"/>
</dbReference>
<dbReference type="AlphaFoldDB" id="A0A8T0LHH8"/>
<keyword evidence="1" id="KW-0812">Transmembrane</keyword>
<keyword evidence="1" id="KW-1133">Transmembrane helix</keyword>
<gene>
    <name evidence="2" type="ORF">HKW66_Vig0003000</name>
</gene>
<comment type="caution">
    <text evidence="2">The sequence shown here is derived from an EMBL/GenBank/DDBJ whole genome shotgun (WGS) entry which is preliminary data.</text>
</comment>
<feature type="transmembrane region" description="Helical" evidence="1">
    <location>
        <begin position="84"/>
        <end position="107"/>
    </location>
</feature>
<evidence type="ECO:0000313" key="2">
    <source>
        <dbReference type="EMBL" id="KAG2409635.1"/>
    </source>
</evidence>
<organism evidence="2 3">
    <name type="scientific">Phaseolus angularis</name>
    <name type="common">Azuki bean</name>
    <name type="synonym">Vigna angularis</name>
    <dbReference type="NCBI Taxonomy" id="3914"/>
    <lineage>
        <taxon>Eukaryota</taxon>
        <taxon>Viridiplantae</taxon>
        <taxon>Streptophyta</taxon>
        <taxon>Embryophyta</taxon>
        <taxon>Tracheophyta</taxon>
        <taxon>Spermatophyta</taxon>
        <taxon>Magnoliopsida</taxon>
        <taxon>eudicotyledons</taxon>
        <taxon>Gunneridae</taxon>
        <taxon>Pentapetalae</taxon>
        <taxon>rosids</taxon>
        <taxon>fabids</taxon>
        <taxon>Fabales</taxon>
        <taxon>Fabaceae</taxon>
        <taxon>Papilionoideae</taxon>
        <taxon>50 kb inversion clade</taxon>
        <taxon>NPAAA clade</taxon>
        <taxon>indigoferoid/millettioid clade</taxon>
        <taxon>Phaseoleae</taxon>
        <taxon>Vigna</taxon>
    </lineage>
</organism>
<protein>
    <submittedName>
        <fullName evidence="2">G-type lectin S-receptor-like serine/threonine-protein</fullName>
    </submittedName>
</protein>
<dbReference type="Proteomes" id="UP000743370">
    <property type="component" value="Unassembled WGS sequence"/>
</dbReference>
<evidence type="ECO:0000313" key="3">
    <source>
        <dbReference type="Proteomes" id="UP000743370"/>
    </source>
</evidence>
<name>A0A8T0LHH8_PHAAN</name>
<sequence>MFPNSTSISAVSVSKVLGAYLRYVWNGDFRPCFEIKETNPSPELYTLRLKPSFYGEFELVFNDTVLYSSIGNWSNGTFLNISEMIIPFLYAFHFVAPFFPAAAFCFFERAIETSFRPPTMFCLEPFGQVEIAFSGRVNLNLMRFARGKARVGNRGLRGLFGLRNSGVLGVLLGGFILEGESGFGDELVGEEFRATSFSKSEIDLEMLWKWSMRFGGSEEKDWDCWSWNSMEVFSWEKCERTEEVDSVEDSGFVERLWGRFESLSTIAKCFFCFSVSSSMEDDCSCFWDSSNSIHSTFMGELSDASVVAVKRLERPWSGEKEFRAKGLYRVV</sequence>
<reference evidence="2 3" key="1">
    <citation type="submission" date="2020-05" db="EMBL/GenBank/DDBJ databases">
        <title>Vigna angularis (adzuki bean) Var. LongXiaoDou No. 4 denovo assembly.</title>
        <authorList>
            <person name="Xiang H."/>
        </authorList>
    </citation>
    <scope>NUCLEOTIDE SEQUENCE [LARGE SCALE GENOMIC DNA]</scope>
    <source>
        <tissue evidence="2">Leaf</tissue>
    </source>
</reference>
<proteinExistence type="predicted"/>
<evidence type="ECO:0000256" key="1">
    <source>
        <dbReference type="SAM" id="Phobius"/>
    </source>
</evidence>
<accession>A0A8T0LHH8</accession>